<evidence type="ECO:0000256" key="1">
    <source>
        <dbReference type="ARBA" id="ARBA00022729"/>
    </source>
</evidence>
<dbReference type="EMBL" id="CP059736">
    <property type="protein sequence ID" value="WDE02576.1"/>
    <property type="molecule type" value="Genomic_DNA"/>
</dbReference>
<evidence type="ECO:0000313" key="4">
    <source>
        <dbReference type="EMBL" id="WDE02576.1"/>
    </source>
</evidence>
<evidence type="ECO:0000313" key="5">
    <source>
        <dbReference type="Proteomes" id="UP000032568"/>
    </source>
</evidence>
<protein>
    <submittedName>
        <fullName evidence="4">Outer membrane beta-barrel protein</fullName>
    </submittedName>
</protein>
<accession>A0AAE9YWH9</accession>
<dbReference type="Pfam" id="PF13505">
    <property type="entry name" value="OMP_b-brl"/>
    <property type="match status" value="1"/>
</dbReference>
<sequence length="182" mass="20275">MKKSIPLLLLLSSAFPSYAASSWTDFRFGDSSFVGVDYMFSSVKLSGEDAKPKLAGLKAGFSLYEQISLEADYIQGTSTDEVVGLEFDVEDSKGLYLLFKSGDDTSFGVDVTLGYASTKLTVTGDENDYRSSEEYNGFSWGISFYDSFPAYKNLQMKLGYKSLYDDNNIKIDGFTLGFNYYF</sequence>
<gene>
    <name evidence="4" type="ORF">SG35_029670</name>
</gene>
<dbReference type="SUPFAM" id="SSF56925">
    <property type="entry name" value="OMPA-like"/>
    <property type="match status" value="1"/>
</dbReference>
<feature type="domain" description="Outer membrane protein beta-barrel" evidence="3">
    <location>
        <begin position="8"/>
        <end position="182"/>
    </location>
</feature>
<dbReference type="InterPro" id="IPR027385">
    <property type="entry name" value="Beta-barrel_OMP"/>
</dbReference>
<dbReference type="RefSeq" id="WP_160298270.1">
    <property type="nucleotide sequence ID" value="NZ_CP059736.1"/>
</dbReference>
<name>A0AAE9YWH9_9GAMM</name>
<keyword evidence="5" id="KW-1185">Reference proteome</keyword>
<evidence type="ECO:0000259" key="3">
    <source>
        <dbReference type="Pfam" id="PF13505"/>
    </source>
</evidence>
<dbReference type="InterPro" id="IPR011250">
    <property type="entry name" value="OMP/PagP_B-barrel"/>
</dbReference>
<reference evidence="4 5" key="1">
    <citation type="journal article" date="2015" name="Genome Announc.">
        <title>Draft Genome Sequences of Marine Isolates of Thalassomonas viridans and Thalassomonas actiniarum.</title>
        <authorList>
            <person name="Olonade I."/>
            <person name="van Zyl L.J."/>
            <person name="Trindade M."/>
        </authorList>
    </citation>
    <scope>NUCLEOTIDE SEQUENCE [LARGE SCALE GENOMIC DNA]</scope>
    <source>
        <strain evidence="4 5">A5K-106</strain>
    </source>
</reference>
<keyword evidence="1 2" id="KW-0732">Signal</keyword>
<organism evidence="4 5">
    <name type="scientific">Thalassomonas actiniarum</name>
    <dbReference type="NCBI Taxonomy" id="485447"/>
    <lineage>
        <taxon>Bacteria</taxon>
        <taxon>Pseudomonadati</taxon>
        <taxon>Pseudomonadota</taxon>
        <taxon>Gammaproteobacteria</taxon>
        <taxon>Alteromonadales</taxon>
        <taxon>Colwelliaceae</taxon>
        <taxon>Thalassomonas</taxon>
    </lineage>
</organism>
<reference evidence="4 5" key="2">
    <citation type="journal article" date="2022" name="Mar. Drugs">
        <title>Bioassay-Guided Fractionation Leads to the Detection of Cholic Acid Generated by the Rare Thalassomonas sp.</title>
        <authorList>
            <person name="Pheiffer F."/>
            <person name="Schneider Y.K."/>
            <person name="Hansen E.H."/>
            <person name="Andersen J.H."/>
            <person name="Isaksson J."/>
            <person name="Busche T."/>
            <person name="R C."/>
            <person name="Kalinowski J."/>
            <person name="Zyl L.V."/>
            <person name="Trindade M."/>
        </authorList>
    </citation>
    <scope>NUCLEOTIDE SEQUENCE [LARGE SCALE GENOMIC DNA]</scope>
    <source>
        <strain evidence="4 5">A5K-106</strain>
    </source>
</reference>
<dbReference type="Proteomes" id="UP000032568">
    <property type="component" value="Chromosome pTact"/>
</dbReference>
<dbReference type="Gene3D" id="2.40.160.20">
    <property type="match status" value="1"/>
</dbReference>
<evidence type="ECO:0000256" key="2">
    <source>
        <dbReference type="SAM" id="SignalP"/>
    </source>
</evidence>
<dbReference type="KEGG" id="tact:SG35_029670"/>
<proteinExistence type="predicted"/>
<feature type="chain" id="PRO_5041900500" evidence="2">
    <location>
        <begin position="20"/>
        <end position="182"/>
    </location>
</feature>
<dbReference type="AlphaFoldDB" id="A0AAE9YWH9"/>
<feature type="signal peptide" evidence="2">
    <location>
        <begin position="1"/>
        <end position="19"/>
    </location>
</feature>